<evidence type="ECO:0000313" key="2">
    <source>
        <dbReference type="Proteomes" id="UP000094828"/>
    </source>
</evidence>
<comment type="caution">
    <text evidence="1">The sequence shown here is derived from an EMBL/GenBank/DDBJ whole genome shotgun (WGS) entry which is preliminary data.</text>
</comment>
<accession>A0A1C3EMF9</accession>
<dbReference type="Proteomes" id="UP000094828">
    <property type="component" value="Unassembled WGS sequence"/>
</dbReference>
<sequence>MQAGVSLDRLKVDSESIIRDTGTMENWRAVFMVVSAMLSFWCSVQQVDLHQYRIQKYRVNRRTAGSC</sequence>
<dbReference type="STRING" id="1841610.A6X21_17300"/>
<dbReference type="AlphaFoldDB" id="A0A1C3EMF9"/>
<evidence type="ECO:0000313" key="1">
    <source>
        <dbReference type="EMBL" id="ODA34418.1"/>
    </source>
</evidence>
<name>A0A1C3EMF9_9PLAN</name>
<protein>
    <submittedName>
        <fullName evidence="1">Uncharacterized protein</fullName>
    </submittedName>
</protein>
<keyword evidence="2" id="KW-1185">Reference proteome</keyword>
<reference evidence="1 2" key="1">
    <citation type="submission" date="2016-05" db="EMBL/GenBank/DDBJ databases">
        <title>Genomic and physiological characterization of Planctopirus sp. isolated from fresh water lake.</title>
        <authorList>
            <person name="Subhash Y."/>
            <person name="Ramana C."/>
        </authorList>
    </citation>
    <scope>NUCLEOTIDE SEQUENCE [LARGE SCALE GENOMIC DNA]</scope>
    <source>
        <strain evidence="1 2">JC280</strain>
    </source>
</reference>
<dbReference type="EMBL" id="LYDR01000040">
    <property type="protein sequence ID" value="ODA34418.1"/>
    <property type="molecule type" value="Genomic_DNA"/>
</dbReference>
<gene>
    <name evidence="1" type="ORF">A6X21_17300</name>
</gene>
<proteinExistence type="predicted"/>
<organism evidence="1 2">
    <name type="scientific">Planctopirus hydrillae</name>
    <dbReference type="NCBI Taxonomy" id="1841610"/>
    <lineage>
        <taxon>Bacteria</taxon>
        <taxon>Pseudomonadati</taxon>
        <taxon>Planctomycetota</taxon>
        <taxon>Planctomycetia</taxon>
        <taxon>Planctomycetales</taxon>
        <taxon>Planctomycetaceae</taxon>
        <taxon>Planctopirus</taxon>
    </lineage>
</organism>